<evidence type="ECO:0000256" key="1">
    <source>
        <dbReference type="ARBA" id="ARBA00023015"/>
    </source>
</evidence>
<evidence type="ECO:0000313" key="6">
    <source>
        <dbReference type="Proteomes" id="UP000784880"/>
    </source>
</evidence>
<dbReference type="SMART" id="SM00422">
    <property type="entry name" value="HTH_MERR"/>
    <property type="match status" value="1"/>
</dbReference>
<accession>A0ABS6JL08</accession>
<dbReference type="Pfam" id="PF13411">
    <property type="entry name" value="MerR_1"/>
    <property type="match status" value="1"/>
</dbReference>
<dbReference type="InterPro" id="IPR003759">
    <property type="entry name" value="Cbl-bd_cap"/>
</dbReference>
<keyword evidence="2" id="KW-0804">Transcription</keyword>
<protein>
    <submittedName>
        <fullName evidence="5">MerR family transcriptional regulator</fullName>
    </submittedName>
</protein>
<feature type="domain" description="B12-binding" evidence="4">
    <location>
        <begin position="175"/>
        <end position="299"/>
    </location>
</feature>
<dbReference type="InterPro" id="IPR047057">
    <property type="entry name" value="MerR_fam"/>
</dbReference>
<dbReference type="Pfam" id="PF02310">
    <property type="entry name" value="B12-binding"/>
    <property type="match status" value="1"/>
</dbReference>
<dbReference type="PROSITE" id="PS51332">
    <property type="entry name" value="B12_BINDING"/>
    <property type="match status" value="1"/>
</dbReference>
<dbReference type="EMBL" id="JAHQCS010000171">
    <property type="protein sequence ID" value="MBU9714266.1"/>
    <property type="molecule type" value="Genomic_DNA"/>
</dbReference>
<feature type="domain" description="HTH merR-type" evidence="3">
    <location>
        <begin position="4"/>
        <end position="73"/>
    </location>
</feature>
<evidence type="ECO:0000256" key="2">
    <source>
        <dbReference type="ARBA" id="ARBA00023163"/>
    </source>
</evidence>
<proteinExistence type="predicted"/>
<comment type="caution">
    <text evidence="5">The sequence shown here is derived from an EMBL/GenBank/DDBJ whole genome shotgun (WGS) entry which is preliminary data.</text>
</comment>
<dbReference type="Pfam" id="PF02607">
    <property type="entry name" value="B12-binding_2"/>
    <property type="match status" value="1"/>
</dbReference>
<organism evidence="5 6">
    <name type="scientific">Evansella tamaricis</name>
    <dbReference type="NCBI Taxonomy" id="2069301"/>
    <lineage>
        <taxon>Bacteria</taxon>
        <taxon>Bacillati</taxon>
        <taxon>Bacillota</taxon>
        <taxon>Bacilli</taxon>
        <taxon>Bacillales</taxon>
        <taxon>Bacillaceae</taxon>
        <taxon>Evansella</taxon>
    </lineage>
</organism>
<dbReference type="RefSeq" id="WP_217068694.1">
    <property type="nucleotide sequence ID" value="NZ_JAHQCS010000171.1"/>
</dbReference>
<dbReference type="InterPro" id="IPR006158">
    <property type="entry name" value="Cobalamin-bd"/>
</dbReference>
<dbReference type="PANTHER" id="PTHR30204">
    <property type="entry name" value="REDOX-CYCLING DRUG-SENSING TRANSCRIPTIONAL ACTIVATOR SOXR"/>
    <property type="match status" value="1"/>
</dbReference>
<evidence type="ECO:0000313" key="5">
    <source>
        <dbReference type="EMBL" id="MBU9714266.1"/>
    </source>
</evidence>
<dbReference type="PANTHER" id="PTHR30204:SF67">
    <property type="entry name" value="HTH-TYPE TRANSCRIPTIONAL REGULATOR MLRA-RELATED"/>
    <property type="match status" value="1"/>
</dbReference>
<sequence>MDGKYNIKAVSKLLGIQAGTLRAWERRYKIIEPVRNQAGHRLYTEEQVAILKWLIRKINSGFTIGQAVDILEKEEMVSVFSDDTYDSDQLNKLKREILLSLLNFEEGRCNQLLDQAFAIYSMEKVVIHILGPIMIEVGDKWEKGEITIANEHFATSYVRTRIGMVFQHLPVDGLLPKVLCVCTPKELHEIGLLIFTFYLKRRGFDTIYLGSGIPEVDIIQVAYKIKPKMIFLSCTMEENIIGTLEIATTITNEFNNEIKVGIGGSGTEHLLNKNEDDYEQFLVGKTEEEWETWLKDALT</sequence>
<gene>
    <name evidence="5" type="ORF">KS419_21230</name>
</gene>
<dbReference type="InterPro" id="IPR000551">
    <property type="entry name" value="MerR-type_HTH_dom"/>
</dbReference>
<reference evidence="5 6" key="1">
    <citation type="submission" date="2021-06" db="EMBL/GenBank/DDBJ databases">
        <title>Bacillus sp. RD4P76, an endophyte from a halophyte.</title>
        <authorList>
            <person name="Sun J.-Q."/>
        </authorList>
    </citation>
    <scope>NUCLEOTIDE SEQUENCE [LARGE SCALE GENOMIC DNA]</scope>
    <source>
        <strain evidence="5 6">CGMCC 1.15917</strain>
    </source>
</reference>
<dbReference type="CDD" id="cd01104">
    <property type="entry name" value="HTH_MlrA-CarA"/>
    <property type="match status" value="1"/>
</dbReference>
<name>A0ABS6JL08_9BACI</name>
<dbReference type="Proteomes" id="UP000784880">
    <property type="component" value="Unassembled WGS sequence"/>
</dbReference>
<evidence type="ECO:0000259" key="4">
    <source>
        <dbReference type="PROSITE" id="PS51332"/>
    </source>
</evidence>
<keyword evidence="1" id="KW-0805">Transcription regulation</keyword>
<evidence type="ECO:0000259" key="3">
    <source>
        <dbReference type="PROSITE" id="PS50937"/>
    </source>
</evidence>
<keyword evidence="6" id="KW-1185">Reference proteome</keyword>
<dbReference type="PROSITE" id="PS50937">
    <property type="entry name" value="HTH_MERR_2"/>
    <property type="match status" value="1"/>
</dbReference>